<dbReference type="Gene3D" id="3.30.1490.480">
    <property type="entry name" value="Endolytic murein transglycosylase"/>
    <property type="match status" value="1"/>
</dbReference>
<keyword evidence="10" id="KW-1185">Reference proteome</keyword>
<dbReference type="GO" id="GO:0009252">
    <property type="term" value="P:peptidoglycan biosynthetic process"/>
    <property type="evidence" value="ECO:0007669"/>
    <property type="project" value="UniProtKB-UniRule"/>
</dbReference>
<gene>
    <name evidence="7 9" type="primary">mltG</name>
    <name evidence="9" type="ORF">H8709_03470</name>
</gene>
<keyword evidence="5 7" id="KW-0456">Lyase</keyword>
<dbReference type="GO" id="GO:0008932">
    <property type="term" value="F:lytic endotransglycosylase activity"/>
    <property type="evidence" value="ECO:0007669"/>
    <property type="project" value="UniProtKB-UniRule"/>
</dbReference>
<dbReference type="GO" id="GO:0071555">
    <property type="term" value="P:cell wall organization"/>
    <property type="evidence" value="ECO:0007669"/>
    <property type="project" value="UniProtKB-KW"/>
</dbReference>
<comment type="caution">
    <text evidence="9">The sequence shown here is derived from an EMBL/GenBank/DDBJ whole genome shotgun (WGS) entry which is preliminary data.</text>
</comment>
<comment type="subcellular location">
    <subcellularLocation>
        <location evidence="7">Cell membrane</location>
        <topology evidence="7">Single-pass membrane protein</topology>
    </subcellularLocation>
</comment>
<dbReference type="AlphaFoldDB" id="A0A926ECJ8"/>
<feature type="site" description="Important for catalytic activity" evidence="7">
    <location>
        <position position="366"/>
    </location>
</feature>
<dbReference type="NCBIfam" id="TIGR00247">
    <property type="entry name" value="endolytic transglycosylase MltG"/>
    <property type="match status" value="1"/>
</dbReference>
<evidence type="ECO:0000256" key="6">
    <source>
        <dbReference type="ARBA" id="ARBA00023316"/>
    </source>
</evidence>
<evidence type="ECO:0000256" key="2">
    <source>
        <dbReference type="ARBA" id="ARBA00022692"/>
    </source>
</evidence>
<dbReference type="RefSeq" id="WP_262396994.1">
    <property type="nucleotide sequence ID" value="NZ_JACRTC010000002.1"/>
</dbReference>
<keyword evidence="2 7" id="KW-0812">Transmembrane</keyword>
<protein>
    <recommendedName>
        <fullName evidence="7">Endolytic murein transglycosylase</fullName>
        <ecNumber evidence="7">4.2.2.29</ecNumber>
    </recommendedName>
    <alternativeName>
        <fullName evidence="7">Peptidoglycan lytic transglycosylase</fullName>
    </alternativeName>
    <alternativeName>
        <fullName evidence="7">Peptidoglycan polymerization terminase</fullName>
    </alternativeName>
</protein>
<comment type="function">
    <text evidence="7">Functions as a peptidoglycan terminase that cleaves nascent peptidoglycan strands endolytically to terminate their elongation.</text>
</comment>
<sequence length="494" mass="55100">MDNRDDFDELMKKFSQSDDQAPHDEEAEGFTFQSGVSSDKYEDLPLFQEEYSGPAQSPKEKKAPFKLNITDREYYEIPDTGEGTAEKRRPSPGKSGPGEKSASVGKTPGPVPRAVGETGKAQSKSRIRRRYESLGRTARVFIYIGFVMGISLFLSYFILQGANDLFGFNKQDMQVEITVPENASVSDVAKILKKSGVISEPTIFTLYAQSRNDEETKTEFKPGTYVLNPKMAYDEIIITLSSGLSDDSVVRITFPEGLTARDIADLLEENGVCTASNFITALNEHDYSRFDFVGKIPPSENRYLKLEGYIFPDTYEFFTNENVDSVVSKFLRAFDANWTNELSVQAEKMGMTTDEVVTLASIIQKESSAIEEMNMVSGVFHNRLNNADTYPNLQSDVTINYVETDIKPYLNIANQPMYDSYNTYKCTGLPVGPICSPGVAAMKAAIYPEKTNYFYFLTDSEGKYYYAATLEEHEKNDAAASKVGDGKTHGIATQ</sequence>
<evidence type="ECO:0000256" key="3">
    <source>
        <dbReference type="ARBA" id="ARBA00022989"/>
    </source>
</evidence>
<comment type="similarity">
    <text evidence="7">Belongs to the transglycosylase MltG family.</text>
</comment>
<evidence type="ECO:0000256" key="8">
    <source>
        <dbReference type="SAM" id="MobiDB-lite"/>
    </source>
</evidence>
<dbReference type="InterPro" id="IPR003770">
    <property type="entry name" value="MLTG-like"/>
</dbReference>
<feature type="region of interest" description="Disordered" evidence="8">
    <location>
        <begin position="1"/>
        <end position="126"/>
    </location>
</feature>
<evidence type="ECO:0000256" key="1">
    <source>
        <dbReference type="ARBA" id="ARBA00022475"/>
    </source>
</evidence>
<keyword evidence="4 7" id="KW-0472">Membrane</keyword>
<dbReference type="EMBL" id="JACRTC010000002">
    <property type="protein sequence ID" value="MBC8569884.1"/>
    <property type="molecule type" value="Genomic_DNA"/>
</dbReference>
<accession>A0A926ECJ8</accession>
<feature type="transmembrane region" description="Helical" evidence="7">
    <location>
        <begin position="140"/>
        <end position="159"/>
    </location>
</feature>
<evidence type="ECO:0000256" key="5">
    <source>
        <dbReference type="ARBA" id="ARBA00023239"/>
    </source>
</evidence>
<organism evidence="9 10">
    <name type="scientific">Zongyangia hominis</name>
    <dbReference type="NCBI Taxonomy" id="2763677"/>
    <lineage>
        <taxon>Bacteria</taxon>
        <taxon>Bacillati</taxon>
        <taxon>Bacillota</taxon>
        <taxon>Clostridia</taxon>
        <taxon>Eubacteriales</taxon>
        <taxon>Oscillospiraceae</taxon>
        <taxon>Zongyangia</taxon>
    </lineage>
</organism>
<dbReference type="PANTHER" id="PTHR30518:SF2">
    <property type="entry name" value="ENDOLYTIC MUREIN TRANSGLYCOSYLASE"/>
    <property type="match status" value="1"/>
</dbReference>
<dbReference type="PANTHER" id="PTHR30518">
    <property type="entry name" value="ENDOLYTIC MUREIN TRANSGLYCOSYLASE"/>
    <property type="match status" value="1"/>
</dbReference>
<reference evidence="9" key="1">
    <citation type="submission" date="2020-08" db="EMBL/GenBank/DDBJ databases">
        <title>Genome public.</title>
        <authorList>
            <person name="Liu C."/>
            <person name="Sun Q."/>
        </authorList>
    </citation>
    <scope>NUCLEOTIDE SEQUENCE</scope>
    <source>
        <strain evidence="9">NSJ-54</strain>
    </source>
</reference>
<keyword evidence="6 7" id="KW-0961">Cell wall biogenesis/degradation</keyword>
<feature type="compositionally biased region" description="Basic and acidic residues" evidence="8">
    <location>
        <begin position="1"/>
        <end position="24"/>
    </location>
</feature>
<comment type="catalytic activity">
    <reaction evidence="7">
        <text>a peptidoglycan chain = a peptidoglycan chain with N-acetyl-1,6-anhydromuramyl-[peptide] at the reducing end + a peptidoglycan chain with N-acetylglucosamine at the non-reducing end.</text>
        <dbReference type="EC" id="4.2.2.29"/>
    </reaction>
</comment>
<dbReference type="GO" id="GO:0005886">
    <property type="term" value="C:plasma membrane"/>
    <property type="evidence" value="ECO:0007669"/>
    <property type="project" value="UniProtKB-SubCell"/>
</dbReference>
<name>A0A926ECJ8_9FIRM</name>
<dbReference type="Pfam" id="PF02618">
    <property type="entry name" value="YceG"/>
    <property type="match status" value="1"/>
</dbReference>
<dbReference type="EC" id="4.2.2.29" evidence="7"/>
<evidence type="ECO:0000313" key="9">
    <source>
        <dbReference type="EMBL" id="MBC8569884.1"/>
    </source>
</evidence>
<keyword evidence="3 7" id="KW-1133">Transmembrane helix</keyword>
<evidence type="ECO:0000313" key="10">
    <source>
        <dbReference type="Proteomes" id="UP000660861"/>
    </source>
</evidence>
<dbReference type="Proteomes" id="UP000660861">
    <property type="component" value="Unassembled WGS sequence"/>
</dbReference>
<evidence type="ECO:0000256" key="4">
    <source>
        <dbReference type="ARBA" id="ARBA00023136"/>
    </source>
</evidence>
<proteinExistence type="inferred from homology"/>
<feature type="compositionally biased region" description="Basic and acidic residues" evidence="8">
    <location>
        <begin position="58"/>
        <end position="75"/>
    </location>
</feature>
<evidence type="ECO:0000256" key="7">
    <source>
        <dbReference type="HAMAP-Rule" id="MF_02065"/>
    </source>
</evidence>
<dbReference type="HAMAP" id="MF_02065">
    <property type="entry name" value="MltG"/>
    <property type="match status" value="1"/>
</dbReference>
<keyword evidence="1 7" id="KW-1003">Cell membrane</keyword>